<dbReference type="TAIR" id="AT3G32050"/>
<evidence type="ECO:0000313" key="1">
    <source>
        <dbReference type="Araport" id="AT3G32050"/>
    </source>
</evidence>
<accession>F4JA72</accession>
<dbReference type="ExpressionAtlas" id="F4JA72">
    <property type="expression patterns" value="differential"/>
</dbReference>
<evidence type="ECO:0000313" key="2">
    <source>
        <dbReference type="EMBL" id="AEE77683.1"/>
    </source>
</evidence>
<dbReference type="eggNOG" id="KOG1075">
    <property type="taxonomic scope" value="Eukaryota"/>
</dbReference>
<gene>
    <name evidence="1 2" type="ordered locus">At3g32050</name>
</gene>
<evidence type="ECO:0000313" key="3">
    <source>
        <dbReference type="Proteomes" id="UP000006548"/>
    </source>
</evidence>
<dbReference type="HOGENOM" id="CLU_1534634_0_0_1"/>
<dbReference type="PaxDb" id="3702-AT3G32050.1"/>
<name>F4JA72_ARATH</name>
<dbReference type="OMA" id="FCTSING"/>
<dbReference type="RefSeq" id="NP_189748.1">
    <property type="nucleotide sequence ID" value="NM_114028.1"/>
</dbReference>
<reference evidence="2 3" key="1">
    <citation type="journal article" date="2000" name="Nature">
        <title>Sequence and analysis of chromosome 3 of the plant Arabidopsis thaliana.</title>
        <authorList>
            <consortium name="European Union Chromosome 3 Arabidopsis Sequencing Consortium"/>
            <consortium name="Institute for Genomic Research"/>
            <consortium name="Kazusa DNA Research Institute"/>
            <person name="Salanoubat M."/>
            <person name="Lemcke K."/>
            <person name="Rieger M."/>
            <person name="Ansorge W."/>
            <person name="Unseld M."/>
            <person name="Fartmann B."/>
            <person name="Valle G."/>
            <person name="Blocker H."/>
            <person name="Perez-Alonso M."/>
            <person name="Obermaier B."/>
            <person name="Delseny M."/>
            <person name="Boutry M."/>
            <person name="Grivell L.A."/>
            <person name="Mache R."/>
            <person name="Puigdomenech P."/>
            <person name="De Simone V."/>
            <person name="Choisne N."/>
            <person name="Artiguenave F."/>
            <person name="Robert C."/>
            <person name="Brottier P."/>
            <person name="Wincker P."/>
            <person name="Cattolico L."/>
            <person name="Weissenbach J."/>
            <person name="Saurin W."/>
            <person name="Quetier F."/>
            <person name="Schafer M."/>
            <person name="Muller-Auer S."/>
            <person name="Gabel C."/>
            <person name="Fuchs M."/>
            <person name="Benes V."/>
            <person name="Wurmbach E."/>
            <person name="Drzonek H."/>
            <person name="Erfle H."/>
            <person name="Jordan N."/>
            <person name="Bangert S."/>
            <person name="Wiedelmann R."/>
            <person name="Kranz H."/>
            <person name="Voss H."/>
            <person name="Holland R."/>
            <person name="Brandt P."/>
            <person name="Nyakatura G."/>
            <person name="Vezzi A."/>
            <person name="D'Angelo M."/>
            <person name="Pallavicini A."/>
            <person name="Toppo S."/>
            <person name="Simionati B."/>
            <person name="Conrad A."/>
            <person name="Hornischer K."/>
            <person name="Kauer G."/>
            <person name="Lohnert T.H."/>
            <person name="Nordsiek G."/>
            <person name="Reichelt J."/>
            <person name="Scharfe M."/>
            <person name="Schon O."/>
            <person name="Bargues M."/>
            <person name="Terol J."/>
            <person name="Climent J."/>
            <person name="Navarro P."/>
            <person name="Collado C."/>
            <person name="Perez-Perez A."/>
            <person name="Ottenwalder B."/>
            <person name="Duchemin D."/>
            <person name="Cooke R."/>
            <person name="Laudie M."/>
            <person name="Berger-Llauro C."/>
            <person name="Purnelle B."/>
            <person name="Masuy D."/>
            <person name="de Haan M."/>
            <person name="Maarse A.C."/>
            <person name="Alcaraz J.P."/>
            <person name="Cottet A."/>
            <person name="Casacuberta E."/>
            <person name="Monfort A."/>
            <person name="Argiriou A."/>
            <person name="flores M."/>
            <person name="Liguori R."/>
            <person name="Vitale D."/>
            <person name="Mannhaupt G."/>
            <person name="Haase D."/>
            <person name="Schoof H."/>
            <person name="Rudd S."/>
            <person name="Zaccaria P."/>
            <person name="Mewes H.W."/>
            <person name="Mayer K.F."/>
            <person name="Kaul S."/>
            <person name="Town C.D."/>
            <person name="Koo H.L."/>
            <person name="Tallon L.J."/>
            <person name="Jenkins J."/>
            <person name="Rooney T."/>
            <person name="Rizzo M."/>
            <person name="Walts A."/>
            <person name="Utterback T."/>
            <person name="Fujii C.Y."/>
            <person name="Shea T.P."/>
            <person name="Creasy T.H."/>
            <person name="Haas B."/>
            <person name="Maiti R."/>
            <person name="Wu D."/>
            <person name="Peterson J."/>
            <person name="Van Aken S."/>
            <person name="Pai G."/>
            <person name="Militscher J."/>
            <person name="Sellers P."/>
            <person name="Gill J.E."/>
            <person name="Feldblyum T.V."/>
            <person name="Preuss D."/>
            <person name="Lin X."/>
            <person name="Nierman W.C."/>
            <person name="Salzberg S.L."/>
            <person name="White O."/>
            <person name="Venter J.C."/>
            <person name="Fraser C.M."/>
            <person name="Kaneko T."/>
            <person name="Nakamura Y."/>
            <person name="Sato S."/>
            <person name="Kato T."/>
            <person name="Asamizu E."/>
            <person name="Sasamoto S."/>
            <person name="Kimura T."/>
            <person name="Idesawa K."/>
            <person name="Kawashima K."/>
            <person name="Kishida Y."/>
            <person name="Kiyokawa C."/>
            <person name="Kohara M."/>
            <person name="Matsumoto M."/>
            <person name="Matsuno A."/>
            <person name="Muraki A."/>
            <person name="Nakayama S."/>
            <person name="Nakazaki N."/>
            <person name="Shinpo S."/>
            <person name="Takeuchi C."/>
            <person name="Wada T."/>
            <person name="Watanabe A."/>
            <person name="Yamada M."/>
            <person name="Yasuda M."/>
            <person name="Tabata S."/>
        </authorList>
    </citation>
    <scope>NUCLEOTIDE SEQUENCE [LARGE SCALE GENOMIC DNA]</scope>
    <source>
        <strain evidence="3">cv. Columbia</strain>
    </source>
</reference>
<organism evidence="2 3">
    <name type="scientific">Arabidopsis thaliana</name>
    <name type="common">Mouse-ear cress</name>
    <dbReference type="NCBI Taxonomy" id="3702"/>
    <lineage>
        <taxon>Eukaryota</taxon>
        <taxon>Viridiplantae</taxon>
        <taxon>Streptophyta</taxon>
        <taxon>Embryophyta</taxon>
        <taxon>Tracheophyta</taxon>
        <taxon>Spermatophyta</taxon>
        <taxon>Magnoliopsida</taxon>
        <taxon>eudicotyledons</taxon>
        <taxon>Gunneridae</taxon>
        <taxon>Pentapetalae</taxon>
        <taxon>rosids</taxon>
        <taxon>malvids</taxon>
        <taxon>Brassicales</taxon>
        <taxon>Brassicaceae</taxon>
        <taxon>Camelineae</taxon>
        <taxon>Arabidopsis</taxon>
    </lineage>
</organism>
<dbReference type="GeneID" id="822960"/>
<keyword evidence="3" id="KW-1185">Reference proteome</keyword>
<proteinExistence type="predicted"/>
<sequence length="175" mass="19429">MEHQILSQRDNDDGDTLDTNNLTQEEIDAIYQGEVLVKKGKKFGYGSIPVADPTVDASPNYEKMYLATQEKLQKSDQVIEGMLLKFKDVDFWITMMQNKFANEVPPSMRATVNTNGGLGWFCTSINGGASTMGAANLRRSLSPLHTEVEALLWVMKCMIGADNQEVAFSQTVQTL</sequence>
<reference evidence="3" key="2">
    <citation type="journal article" date="2017" name="Plant J.">
        <title>Araport11: a complete reannotation of the Arabidopsis thaliana reference genome.</title>
        <authorList>
            <person name="Cheng C.Y."/>
            <person name="Krishnakumar V."/>
            <person name="Chan A.P."/>
            <person name="Thibaud-Nissen F."/>
            <person name="Schobel S."/>
            <person name="Town C.D."/>
        </authorList>
    </citation>
    <scope>GENOME REANNOTATION</scope>
    <source>
        <strain evidence="3">cv. Columbia</strain>
    </source>
</reference>
<dbReference type="Araport" id="AT3G32050"/>
<dbReference type="KEGG" id="ath:AT3G32050"/>
<dbReference type="AlphaFoldDB" id="F4JA72"/>
<dbReference type="EMBL" id="CP002686">
    <property type="protein sequence ID" value="AEE77683.1"/>
    <property type="molecule type" value="Genomic_DNA"/>
</dbReference>
<dbReference type="Proteomes" id="UP000006548">
    <property type="component" value="Chromosome 3"/>
</dbReference>
<protein>
    <recommendedName>
        <fullName evidence="4">RNase H type-1 domain-containing protein</fullName>
    </recommendedName>
</protein>
<dbReference type="SMR" id="F4JA72"/>
<evidence type="ECO:0008006" key="4">
    <source>
        <dbReference type="Google" id="ProtNLM"/>
    </source>
</evidence>
<dbReference type="InParanoid" id="F4JA72"/>